<keyword evidence="3" id="KW-1185">Reference proteome</keyword>
<keyword evidence="1" id="KW-1133">Transmembrane helix</keyword>
<feature type="transmembrane region" description="Helical" evidence="1">
    <location>
        <begin position="87"/>
        <end position="104"/>
    </location>
</feature>
<feature type="transmembrane region" description="Helical" evidence="1">
    <location>
        <begin position="47"/>
        <end position="67"/>
    </location>
</feature>
<keyword evidence="1" id="KW-0472">Membrane</keyword>
<proteinExistence type="predicted"/>
<dbReference type="Proteomes" id="UP000183947">
    <property type="component" value="Unassembled WGS sequence"/>
</dbReference>
<protein>
    <submittedName>
        <fullName evidence="2">Uncharacterized protein</fullName>
    </submittedName>
</protein>
<dbReference type="EMBL" id="FRAS01000012">
    <property type="protein sequence ID" value="SHL24567.1"/>
    <property type="molecule type" value="Genomic_DNA"/>
</dbReference>
<evidence type="ECO:0000313" key="3">
    <source>
        <dbReference type="Proteomes" id="UP000183947"/>
    </source>
</evidence>
<gene>
    <name evidence="2" type="ORF">SAMN02746009_02399</name>
</gene>
<evidence type="ECO:0000256" key="1">
    <source>
        <dbReference type="SAM" id="Phobius"/>
    </source>
</evidence>
<organism evidence="2 3">
    <name type="scientific">Hymenobacter psychrotolerans DSM 18569</name>
    <dbReference type="NCBI Taxonomy" id="1121959"/>
    <lineage>
        <taxon>Bacteria</taxon>
        <taxon>Pseudomonadati</taxon>
        <taxon>Bacteroidota</taxon>
        <taxon>Cytophagia</taxon>
        <taxon>Cytophagales</taxon>
        <taxon>Hymenobacteraceae</taxon>
        <taxon>Hymenobacter</taxon>
    </lineage>
</organism>
<reference evidence="3" key="1">
    <citation type="submission" date="2016-11" db="EMBL/GenBank/DDBJ databases">
        <authorList>
            <person name="Varghese N."/>
            <person name="Submissions S."/>
        </authorList>
    </citation>
    <scope>NUCLEOTIDE SEQUENCE [LARGE SCALE GENOMIC DNA]</scope>
    <source>
        <strain evidence="3">DSM 18569</strain>
    </source>
</reference>
<feature type="transmembrane region" description="Helical" evidence="1">
    <location>
        <begin position="6"/>
        <end position="26"/>
    </location>
</feature>
<accession>A0A1M6Z2B9</accession>
<dbReference type="AlphaFoldDB" id="A0A1M6Z2B9"/>
<evidence type="ECO:0000313" key="2">
    <source>
        <dbReference type="EMBL" id="SHL24567.1"/>
    </source>
</evidence>
<sequence length="108" mass="12666">MYYQRLRIPAVSTIWFVIGAAQWYLVDKLKSNPDFNSKVGTYADYDLNLLAMLIIFTVFRILSLLIMKQEFMMATHFSPKDNRELNFLDYILTSTGCILLTIVIPKYR</sequence>
<keyword evidence="1" id="KW-0812">Transmembrane</keyword>
<name>A0A1M6Z2B9_9BACT</name>